<dbReference type="Gene3D" id="1.10.510.10">
    <property type="entry name" value="Transferase(Phosphotransferase) domain 1"/>
    <property type="match status" value="1"/>
</dbReference>
<dbReference type="PROSITE" id="PS50011">
    <property type="entry name" value="PROTEIN_KINASE_DOM"/>
    <property type="match status" value="1"/>
</dbReference>
<evidence type="ECO:0000256" key="2">
    <source>
        <dbReference type="SAM" id="MobiDB-lite"/>
    </source>
</evidence>
<evidence type="ECO:0000313" key="4">
    <source>
        <dbReference type="EMBL" id="KAJ8399330.1"/>
    </source>
</evidence>
<reference evidence="4" key="1">
    <citation type="journal article" date="2023" name="Science">
        <title>Genome structures resolve the early diversification of teleost fishes.</title>
        <authorList>
            <person name="Parey E."/>
            <person name="Louis A."/>
            <person name="Montfort J."/>
            <person name="Bouchez O."/>
            <person name="Roques C."/>
            <person name="Iampietro C."/>
            <person name="Lluch J."/>
            <person name="Castinel A."/>
            <person name="Donnadieu C."/>
            <person name="Desvignes T."/>
            <person name="Floi Bucao C."/>
            <person name="Jouanno E."/>
            <person name="Wen M."/>
            <person name="Mejri S."/>
            <person name="Dirks R."/>
            <person name="Jansen H."/>
            <person name="Henkel C."/>
            <person name="Chen W.J."/>
            <person name="Zahm M."/>
            <person name="Cabau C."/>
            <person name="Klopp C."/>
            <person name="Thompson A.W."/>
            <person name="Robinson-Rechavi M."/>
            <person name="Braasch I."/>
            <person name="Lecointre G."/>
            <person name="Bobe J."/>
            <person name="Postlethwait J.H."/>
            <person name="Berthelot C."/>
            <person name="Roest Crollius H."/>
            <person name="Guiguen Y."/>
        </authorList>
    </citation>
    <scope>NUCLEOTIDE SEQUENCE</scope>
    <source>
        <strain evidence="4">NC1722</strain>
    </source>
</reference>
<feature type="domain" description="Protein kinase" evidence="3">
    <location>
        <begin position="339"/>
        <end position="603"/>
    </location>
</feature>
<sequence length="603" mass="65562">MAGSLEACLKEQCILLQPTVLLKGPDVSEWIQASGNLPEPVGCEPARLPSEATGTESRRRSSGDGGGEPPEQSEGPSPGTARETKLGLSRGNGNEGLRRRLSTTFAPGPTKTTSALSDVDLSPAGKKGAGRGRNQAAPKDKVGTGRKVCVSGLSVSRWAKNDLRRQRQKKCPAQSLLSRTGDCSLFDFQLGLDGKKYPGAVNDYLQGTDGVFPGTPLRQEALNMSSILANFTPESLNTHTWSRLKAALSVHKKKKAFFTPKKLNLSLHESLDVSPEPRDFPPCTPSSRHLRSGLLRSTAATPLSSSLFAEDISDAEKVYQECQQDGPVSFEQCIPPHRMKLCKKVGEGTFGEVFVTPNDSNETVALKIVPIEGIQKVNGEDQKTFGEILHEVIISKELSSLDAKENNKTNGFIGLINLHCVRGSYPKLLLSAWDKFDKQRGSENDRPDFFEEDQLFLILEFEFGGSDLESMAGKLSSLALAKSILHQVTVALAVAEQALCFEHRDLHWGNILVKTTKEKTETYVLNGTELSMETKGVHVNIIDYSLSRLEIDGLTVSCDISADEELFMGKGTISLRFTAKCVRRTTIAGANSTPTQMCCGFTT</sequence>
<name>A0AAD7WJU9_9TELE</name>
<feature type="binding site" evidence="1">
    <location>
        <position position="367"/>
    </location>
    <ligand>
        <name>ATP</name>
        <dbReference type="ChEBI" id="CHEBI:30616"/>
    </ligand>
</feature>
<dbReference type="GO" id="GO:0035556">
    <property type="term" value="P:intracellular signal transduction"/>
    <property type="evidence" value="ECO:0007669"/>
    <property type="project" value="TreeGrafter"/>
</dbReference>
<keyword evidence="1" id="KW-0067">ATP-binding</keyword>
<dbReference type="GO" id="GO:0005737">
    <property type="term" value="C:cytoplasm"/>
    <property type="evidence" value="ECO:0007669"/>
    <property type="project" value="TreeGrafter"/>
</dbReference>
<dbReference type="GO" id="GO:0072354">
    <property type="term" value="F:histone H3T3 kinase activity"/>
    <property type="evidence" value="ECO:0007669"/>
    <property type="project" value="TreeGrafter"/>
</dbReference>
<keyword evidence="5" id="KW-1185">Reference proteome</keyword>
<dbReference type="FunFam" id="3.30.200.20:FF:000409">
    <property type="entry name" value="serine/threonine-protein kinase haspin"/>
    <property type="match status" value="1"/>
</dbReference>
<dbReference type="GO" id="GO:0005524">
    <property type="term" value="F:ATP binding"/>
    <property type="evidence" value="ECO:0007669"/>
    <property type="project" value="UniProtKB-UniRule"/>
</dbReference>
<gene>
    <name evidence="4" type="ORF">AAFF_G00413680</name>
</gene>
<dbReference type="Gene3D" id="3.30.200.20">
    <property type="entry name" value="Phosphorylase Kinase, domain 1"/>
    <property type="match status" value="1"/>
</dbReference>
<feature type="region of interest" description="Disordered" evidence="2">
    <location>
        <begin position="33"/>
        <end position="143"/>
    </location>
</feature>
<dbReference type="AlphaFoldDB" id="A0AAD7WJU9"/>
<dbReference type="GO" id="GO:0000278">
    <property type="term" value="P:mitotic cell cycle"/>
    <property type="evidence" value="ECO:0007669"/>
    <property type="project" value="TreeGrafter"/>
</dbReference>
<protein>
    <recommendedName>
        <fullName evidence="3">Protein kinase domain-containing protein</fullName>
    </recommendedName>
</protein>
<dbReference type="InterPro" id="IPR017441">
    <property type="entry name" value="Protein_kinase_ATP_BS"/>
</dbReference>
<comment type="caution">
    <text evidence="4">The sequence shown here is derived from an EMBL/GenBank/DDBJ whole genome shotgun (WGS) entry which is preliminary data.</text>
</comment>
<dbReference type="Pfam" id="PF12330">
    <property type="entry name" value="Haspin_kinase"/>
    <property type="match status" value="1"/>
</dbReference>
<dbReference type="SUPFAM" id="SSF56112">
    <property type="entry name" value="Protein kinase-like (PK-like)"/>
    <property type="match status" value="1"/>
</dbReference>
<evidence type="ECO:0000256" key="1">
    <source>
        <dbReference type="PROSITE-ProRule" id="PRU10141"/>
    </source>
</evidence>
<feature type="compositionally biased region" description="Low complexity" evidence="2">
    <location>
        <begin position="69"/>
        <end position="92"/>
    </location>
</feature>
<evidence type="ECO:0000259" key="3">
    <source>
        <dbReference type="PROSITE" id="PS50011"/>
    </source>
</evidence>
<proteinExistence type="predicted"/>
<dbReference type="PANTHER" id="PTHR24419:SF18">
    <property type="entry name" value="SERINE_THREONINE-PROTEIN KINASE HASPIN"/>
    <property type="match status" value="1"/>
</dbReference>
<dbReference type="GO" id="GO:0005634">
    <property type="term" value="C:nucleus"/>
    <property type="evidence" value="ECO:0007669"/>
    <property type="project" value="TreeGrafter"/>
</dbReference>
<dbReference type="EMBL" id="JAINUG010000084">
    <property type="protein sequence ID" value="KAJ8399330.1"/>
    <property type="molecule type" value="Genomic_DNA"/>
</dbReference>
<dbReference type="PROSITE" id="PS00107">
    <property type="entry name" value="PROTEIN_KINASE_ATP"/>
    <property type="match status" value="1"/>
</dbReference>
<keyword evidence="1" id="KW-0547">Nucleotide-binding</keyword>
<dbReference type="InterPro" id="IPR011009">
    <property type="entry name" value="Kinase-like_dom_sf"/>
</dbReference>
<accession>A0AAD7WJU9</accession>
<organism evidence="4 5">
    <name type="scientific">Aldrovandia affinis</name>
    <dbReference type="NCBI Taxonomy" id="143900"/>
    <lineage>
        <taxon>Eukaryota</taxon>
        <taxon>Metazoa</taxon>
        <taxon>Chordata</taxon>
        <taxon>Craniata</taxon>
        <taxon>Vertebrata</taxon>
        <taxon>Euteleostomi</taxon>
        <taxon>Actinopterygii</taxon>
        <taxon>Neopterygii</taxon>
        <taxon>Teleostei</taxon>
        <taxon>Notacanthiformes</taxon>
        <taxon>Halosauridae</taxon>
        <taxon>Aldrovandia</taxon>
    </lineage>
</organism>
<dbReference type="InterPro" id="IPR000719">
    <property type="entry name" value="Prot_kinase_dom"/>
</dbReference>
<dbReference type="PANTHER" id="PTHR24419">
    <property type="entry name" value="INTERLEUKIN-1 RECEPTOR-ASSOCIATED KINASE"/>
    <property type="match status" value="1"/>
</dbReference>
<dbReference type="Proteomes" id="UP001221898">
    <property type="component" value="Unassembled WGS sequence"/>
</dbReference>
<evidence type="ECO:0000313" key="5">
    <source>
        <dbReference type="Proteomes" id="UP001221898"/>
    </source>
</evidence>